<dbReference type="RefSeq" id="WP_132615704.1">
    <property type="nucleotide sequence ID" value="NZ_SMKQ01000079.1"/>
</dbReference>
<keyword evidence="1" id="KW-0472">Membrane</keyword>
<evidence type="ECO:0000313" key="2">
    <source>
        <dbReference type="EMBL" id="TDD45399.1"/>
    </source>
</evidence>
<organism evidence="2 3">
    <name type="scientific">Nonomuraea terrae</name>
    <dbReference type="NCBI Taxonomy" id="2530383"/>
    <lineage>
        <taxon>Bacteria</taxon>
        <taxon>Bacillati</taxon>
        <taxon>Actinomycetota</taxon>
        <taxon>Actinomycetes</taxon>
        <taxon>Streptosporangiales</taxon>
        <taxon>Streptosporangiaceae</taxon>
        <taxon>Nonomuraea</taxon>
    </lineage>
</organism>
<sequence length="130" mass="13724">MSKNKRNAVAAAAGAGWATALAIIIGTFFELSLIVESPALLSRIFSLVALAAAVLTCGLWFERSLRRRPAPVLPLPVETAYSLGMKAGAKLQGLHLADLTLKDPLAGLGEHIINGNGQQDTPPFGLPRLR</sequence>
<evidence type="ECO:0000256" key="1">
    <source>
        <dbReference type="SAM" id="Phobius"/>
    </source>
</evidence>
<reference evidence="2 3" key="1">
    <citation type="submission" date="2019-03" db="EMBL/GenBank/DDBJ databases">
        <title>Draft genome sequences of novel Actinobacteria.</title>
        <authorList>
            <person name="Sahin N."/>
            <person name="Ay H."/>
            <person name="Saygin H."/>
        </authorList>
    </citation>
    <scope>NUCLEOTIDE SEQUENCE [LARGE SCALE GENOMIC DNA]</scope>
    <source>
        <strain evidence="2 3">CH32</strain>
    </source>
</reference>
<comment type="caution">
    <text evidence="2">The sequence shown here is derived from an EMBL/GenBank/DDBJ whole genome shotgun (WGS) entry which is preliminary data.</text>
</comment>
<dbReference type="EMBL" id="SMKQ01000079">
    <property type="protein sequence ID" value="TDD45399.1"/>
    <property type="molecule type" value="Genomic_DNA"/>
</dbReference>
<feature type="transmembrane region" description="Helical" evidence="1">
    <location>
        <begin position="41"/>
        <end position="61"/>
    </location>
</feature>
<protein>
    <submittedName>
        <fullName evidence="2">Uncharacterized protein</fullName>
    </submittedName>
</protein>
<gene>
    <name evidence="2" type="ORF">E1286_24075</name>
</gene>
<dbReference type="AlphaFoldDB" id="A0A4R4YMQ7"/>
<accession>A0A4R4YMQ7</accession>
<name>A0A4R4YMQ7_9ACTN</name>
<feature type="transmembrane region" description="Helical" evidence="1">
    <location>
        <begin position="7"/>
        <end position="29"/>
    </location>
</feature>
<keyword evidence="3" id="KW-1185">Reference proteome</keyword>
<dbReference type="Proteomes" id="UP000295302">
    <property type="component" value="Unassembled WGS sequence"/>
</dbReference>
<keyword evidence="1" id="KW-1133">Transmembrane helix</keyword>
<evidence type="ECO:0000313" key="3">
    <source>
        <dbReference type="Proteomes" id="UP000295302"/>
    </source>
</evidence>
<keyword evidence="1" id="KW-0812">Transmembrane</keyword>
<proteinExistence type="predicted"/>